<evidence type="ECO:0000313" key="3">
    <source>
        <dbReference type="WBParaSite" id="NBR_0000786501-mRNA-1"/>
    </source>
</evidence>
<reference evidence="1 2" key="2">
    <citation type="submission" date="2018-11" db="EMBL/GenBank/DDBJ databases">
        <authorList>
            <consortium name="Pathogen Informatics"/>
        </authorList>
    </citation>
    <scope>NUCLEOTIDE SEQUENCE [LARGE SCALE GENOMIC DNA]</scope>
</reference>
<reference evidence="3" key="1">
    <citation type="submission" date="2017-02" db="UniProtKB">
        <authorList>
            <consortium name="WormBaseParasite"/>
        </authorList>
    </citation>
    <scope>IDENTIFICATION</scope>
</reference>
<proteinExistence type="predicted"/>
<evidence type="ECO:0000313" key="1">
    <source>
        <dbReference type="EMBL" id="VDL71455.1"/>
    </source>
</evidence>
<gene>
    <name evidence="1" type="ORF">NBR_LOCUS7866</name>
</gene>
<name>A0A0N4XXV9_NIPBR</name>
<keyword evidence="2" id="KW-1185">Reference proteome</keyword>
<organism evidence="3">
    <name type="scientific">Nippostrongylus brasiliensis</name>
    <name type="common">Rat hookworm</name>
    <dbReference type="NCBI Taxonomy" id="27835"/>
    <lineage>
        <taxon>Eukaryota</taxon>
        <taxon>Metazoa</taxon>
        <taxon>Ecdysozoa</taxon>
        <taxon>Nematoda</taxon>
        <taxon>Chromadorea</taxon>
        <taxon>Rhabditida</taxon>
        <taxon>Rhabditina</taxon>
        <taxon>Rhabditomorpha</taxon>
        <taxon>Strongyloidea</taxon>
        <taxon>Heligmosomidae</taxon>
        <taxon>Nippostrongylus</taxon>
    </lineage>
</organism>
<sequence length="121" mass="13875">MTGRYKRKPSLANLPEAVVQQIIGCGLDGVALGVREIVELEASDLINSPTRYWTELGKNDEERKNALEDRKRMRAIWEPYCRNALTRAMADVRQYSFKEDQLIPRPVSFAITFSKIPVLHI</sequence>
<protein>
    <submittedName>
        <fullName evidence="3">F-box domain-containing protein</fullName>
    </submittedName>
</protein>
<accession>A0A0N4XXV9</accession>
<dbReference type="EMBL" id="UYSL01019935">
    <property type="protein sequence ID" value="VDL71455.1"/>
    <property type="molecule type" value="Genomic_DNA"/>
</dbReference>
<dbReference type="WBParaSite" id="NBR_0000786501-mRNA-1">
    <property type="protein sequence ID" value="NBR_0000786501-mRNA-1"/>
    <property type="gene ID" value="NBR_0000786501"/>
</dbReference>
<dbReference type="AlphaFoldDB" id="A0A0N4XXV9"/>
<evidence type="ECO:0000313" key="2">
    <source>
        <dbReference type="Proteomes" id="UP000271162"/>
    </source>
</evidence>
<dbReference type="Proteomes" id="UP000271162">
    <property type="component" value="Unassembled WGS sequence"/>
</dbReference>